<reference evidence="2 3" key="1">
    <citation type="submission" date="2020-05" db="EMBL/GenBank/DDBJ databases">
        <title>Identification and distribution of gene clusters putatively required for synthesis of sphingolipid metabolism inhibitors in phylogenetically diverse species of the filamentous fungus Fusarium.</title>
        <authorList>
            <person name="Kim H.-S."/>
            <person name="Busman M."/>
            <person name="Brown D.W."/>
            <person name="Divon H."/>
            <person name="Uhlig S."/>
            <person name="Proctor R.H."/>
        </authorList>
    </citation>
    <scope>NUCLEOTIDE SEQUENCE [LARGE SCALE GENOMIC DNA]</scope>
    <source>
        <strain evidence="2 3">NRRL 25311</strain>
    </source>
</reference>
<comment type="caution">
    <text evidence="2">The sequence shown here is derived from an EMBL/GenBank/DDBJ whole genome shotgun (WGS) entry which is preliminary data.</text>
</comment>
<organism evidence="2 3">
    <name type="scientific">Fusarium denticulatum</name>
    <dbReference type="NCBI Taxonomy" id="48507"/>
    <lineage>
        <taxon>Eukaryota</taxon>
        <taxon>Fungi</taxon>
        <taxon>Dikarya</taxon>
        <taxon>Ascomycota</taxon>
        <taxon>Pezizomycotina</taxon>
        <taxon>Sordariomycetes</taxon>
        <taxon>Hypocreomycetidae</taxon>
        <taxon>Hypocreales</taxon>
        <taxon>Nectriaceae</taxon>
        <taxon>Fusarium</taxon>
        <taxon>Fusarium fujikuroi species complex</taxon>
    </lineage>
</organism>
<evidence type="ECO:0000313" key="2">
    <source>
        <dbReference type="EMBL" id="KAF5687862.1"/>
    </source>
</evidence>
<accession>A0A8H5UKM0</accession>
<gene>
    <name evidence="2" type="ORF">FDENT_5152</name>
</gene>
<sequence length="1747" mass="186860">MAASSCDLTKYGYDFVVATTQGSIDADMKAYLGDCTFPDNYFCFLADAENADAVVPISLQDLLIKTGGINPFEIPNGAPTTDPRIQALSKARFEVGIRMNMGLPEEIPPKSLPPIIQLGDSPTTVTFNVIWSKARIIQNTVPSEWSPTGNWSVWDQPAQQAWTFSTSINLVPAAIDNQLNGSAHFSQNPAHKQKIVNQLQNLSGTAFSLQQLLLDFENAKVLTPPTIEGMTLGSRAQCVLSGQSAGFWSLFSKQCTYPPLAVFARQTVTDTALMQLTSISQQVNPYKDSNGALIVNPTKEQTAASTLDYLCMTNNKQITRQNAFTWSWVQPSDLKSQSGVLAIRRDVFSQFLLDTVWDQVRASCITTRPIAGQIVVGNDSNWPPSSPVTLCPNQTPQSSCFGTGSTLLNIQYTAANDAGTMATNWTWWNSSSCSLRVVPTYQCIVSQINGQIVVEQTLSVSVTFDYVNATYITQFANWSSTWTFVPHSVTRTDTYQVSVGQAGQLQIDCIPGSQNLIFPDAKVFAYSSVSFSESSDLLCDLTYLDPEEAFPSDVPSQTQTTDVTHATQPAPPTPGATLPVTMTYSSDMIQNYVVGDIFHSTGKFEALQTADGHSILFGLSSSNMLQAIVEQSGATSTGWQLMDTISTALASIFANDTSPIVKTFDVNQSAVNGTISMAAVVTSGASDHLLLSLNNDNSATSWTATTSPAWTMIPFDAVPDGGTTITNITIAGIMFTETTYNGKEHIIVDIDRSSTSCIKDIARYYIKPSASPCWTKHDVPVDIQEGNYRSCVGRFSKGYGIDAVFTSGMSGGSAQLVYVPFDNPYSDDAAALVRTLTLPGGVLATAIATARHVDGTTDLFAIGGSTLYMFPANSLASETVATRLTSSIFFEGTDQLIAMTNGKVTTVWGRNTNNEVYYVTCPNTQLGTVGSWSTPLPLLTNIDRISAYINRNGGGNTIFATGGETIKKLVQATETGAKLWREQEILLEPQVTAQPQSFNSYTTTLQVINGQSLPAVGQQLSIATPSRTAVYINGVYYILSSVPSTVTTDKTGVVTIVEPADNSINGTTLTVVCGGISTTIDPTQKYFQTIASLSTADSLQAATIQTNVTAGGTLGTSTTAPLVGSSTSSDDLSDAASYISNLNTVYGKVNSPSGYASPSANPVPSAGPVATPAPTPMMELESKSVFSDILNSIEAVAGDIYHALKSAVNSVVQVIEQAASGVWHFIATIAGQTYHAILDTVEAVVGAVEWVFSAIETGVKDVIRFLELLLDWDDIKRTKQVICNTTQLWLQDQIDQLPQAKTLLNTQIANLEGKVDNWAGDVTWITQLGQAAQQPLSASTTNPTATSGSQVLANHYKNNASGLTVVGTPPAEDAVKQLFDDLVAALENEGQILDDASKNIVALAKRVASQSFEDTLKQLAAIVADIFLSSFENIGDAIINILTSLASTAMDILNTKIHIPVISDILEKIGIEEISFLDLFCWIPAVAYTVMYKIANNSAPFPDSNDVDSLINAQTWEDFQALLGIEAVPVQTEPSSQTLEFSVVQQVSSLSPEFRRGLYIRFHAVGALVKSLWTLVSVLEVEAPADPNPYGKSKTVLNIVHAAVSGIAGFALPQDPVTDKSVRDSDYAQLAVSVLASGIFYMIKKTSGPSAQSDLRVTGAMVGYVVGIWGLADSVCHLCQISSEPADSSKTAAILIETNNILGFFGATAYYAALSDPDPVTKQETVVAMGVIGLLQAGLEVSLNTTV</sequence>
<dbReference type="Proteomes" id="UP000562682">
    <property type="component" value="Unassembled WGS sequence"/>
</dbReference>
<evidence type="ECO:0000313" key="3">
    <source>
        <dbReference type="Proteomes" id="UP000562682"/>
    </source>
</evidence>
<name>A0A8H5UKM0_9HYPO</name>
<dbReference type="SUPFAM" id="SSF89372">
    <property type="entry name" value="Fucose-specific lectin"/>
    <property type="match status" value="1"/>
</dbReference>
<feature type="compositionally biased region" description="Polar residues" evidence="1">
    <location>
        <begin position="554"/>
        <end position="563"/>
    </location>
</feature>
<proteinExistence type="predicted"/>
<keyword evidence="3" id="KW-1185">Reference proteome</keyword>
<evidence type="ECO:0000256" key="1">
    <source>
        <dbReference type="SAM" id="MobiDB-lite"/>
    </source>
</evidence>
<protein>
    <submittedName>
        <fullName evidence="2">Uncharacterized protein</fullName>
    </submittedName>
</protein>
<feature type="region of interest" description="Disordered" evidence="1">
    <location>
        <begin position="551"/>
        <end position="576"/>
    </location>
</feature>
<dbReference type="EMBL" id="JAAOAK010000127">
    <property type="protein sequence ID" value="KAF5687862.1"/>
    <property type="molecule type" value="Genomic_DNA"/>
</dbReference>